<dbReference type="GO" id="GO:0052693">
    <property type="term" value="F:epoxyqueuosine reductase activity"/>
    <property type="evidence" value="ECO:0007669"/>
    <property type="project" value="TreeGrafter"/>
</dbReference>
<dbReference type="EMBL" id="JADJZA010000008">
    <property type="protein sequence ID" value="MBK9298116.1"/>
    <property type="molecule type" value="Genomic_DNA"/>
</dbReference>
<dbReference type="Pfam" id="PF13484">
    <property type="entry name" value="Fer4_16"/>
    <property type="match status" value="1"/>
</dbReference>
<dbReference type="GO" id="GO:0051539">
    <property type="term" value="F:4 iron, 4 sulfur cluster binding"/>
    <property type="evidence" value="ECO:0007669"/>
    <property type="project" value="UniProtKB-KW"/>
</dbReference>
<dbReference type="PROSITE" id="PS00198">
    <property type="entry name" value="4FE4S_FER_1"/>
    <property type="match status" value="1"/>
</dbReference>
<dbReference type="Proteomes" id="UP000727993">
    <property type="component" value="Unassembled WGS sequence"/>
</dbReference>
<evidence type="ECO:0000256" key="3">
    <source>
        <dbReference type="ARBA" id="ARBA00023004"/>
    </source>
</evidence>
<evidence type="ECO:0000313" key="7">
    <source>
        <dbReference type="Proteomes" id="UP000727993"/>
    </source>
</evidence>
<sequence length="417" mass="43685">MAEGSPSDGLGGLADRVLEVGRDAGLVAMGICDTEPFLEARQELLDRRDAGLAGTMAFTYRNPERSTEPARLLRNAASLVVGAMPYRQPRLADDGDTARSGGVTGAGDVAASGQRGTLSLQARVARYATDDYYAVLRAALERVADELRRAGFRAHIVADDNALVDRAAAVRAGLGWIGRNTGLITPEAGGEVVLGSVVTDAVLPTTNRSVADGCGSCRVCEPACPTGALDDGRLDARKCLAWLVQAPGDFPREHRQALGDRLYGCDECTVVCPPSRLASRRLGDLPHGERPGPTVDVLEVLRLDDETLLERYGRWYLPGRDPNALRRNALVILGNTGDGFDGATAAVLERYLADESQLLAGHAAWAALALGRQDLAVAAADRPSVADELAAAGLVTPVAVGSRRSQADGASATSGGP</sequence>
<dbReference type="GO" id="GO:0008616">
    <property type="term" value="P:tRNA queuosine(34) biosynthetic process"/>
    <property type="evidence" value="ECO:0007669"/>
    <property type="project" value="InterPro"/>
</dbReference>
<keyword evidence="1" id="KW-0004">4Fe-4S</keyword>
<reference evidence="6 7" key="1">
    <citation type="submission" date="2020-10" db="EMBL/GenBank/DDBJ databases">
        <title>Connecting structure to function with the recovery of over 1000 high-quality activated sludge metagenome-assembled genomes encoding full-length rRNA genes using long-read sequencing.</title>
        <authorList>
            <person name="Singleton C.M."/>
            <person name="Petriglieri F."/>
            <person name="Kristensen J.M."/>
            <person name="Kirkegaard R.H."/>
            <person name="Michaelsen T.Y."/>
            <person name="Andersen M.H."/>
            <person name="Karst S.M."/>
            <person name="Dueholm M.S."/>
            <person name="Nielsen P.H."/>
            <person name="Albertsen M."/>
        </authorList>
    </citation>
    <scope>NUCLEOTIDE SEQUENCE [LARGE SCALE GENOMIC DNA]</scope>
    <source>
        <strain evidence="6">Lyne_18-Q3-R50-59_MAXAC.006</strain>
    </source>
</reference>
<evidence type="ECO:0000256" key="1">
    <source>
        <dbReference type="ARBA" id="ARBA00022485"/>
    </source>
</evidence>
<evidence type="ECO:0000256" key="2">
    <source>
        <dbReference type="ARBA" id="ARBA00022723"/>
    </source>
</evidence>
<dbReference type="AlphaFoldDB" id="A0A936NFN2"/>
<dbReference type="InterPro" id="IPR004453">
    <property type="entry name" value="QueG"/>
</dbReference>
<keyword evidence="2" id="KW-0479">Metal-binding</keyword>
<organism evidence="6 7">
    <name type="scientific">Candidatus Neomicrothrix subdominans</name>
    <dbReference type="NCBI Taxonomy" id="2954438"/>
    <lineage>
        <taxon>Bacteria</taxon>
        <taxon>Bacillati</taxon>
        <taxon>Actinomycetota</taxon>
        <taxon>Acidimicrobiia</taxon>
        <taxon>Acidimicrobiales</taxon>
        <taxon>Microthrixaceae</taxon>
        <taxon>Candidatus Neomicrothrix</taxon>
    </lineage>
</organism>
<dbReference type="PROSITE" id="PS51379">
    <property type="entry name" value="4FE4S_FER_2"/>
    <property type="match status" value="1"/>
</dbReference>
<evidence type="ECO:0000259" key="5">
    <source>
        <dbReference type="PROSITE" id="PS51379"/>
    </source>
</evidence>
<dbReference type="InterPro" id="IPR017900">
    <property type="entry name" value="4Fe4S_Fe_S_CS"/>
</dbReference>
<protein>
    <submittedName>
        <fullName evidence="6">DUF1730 domain-containing protein</fullName>
    </submittedName>
</protein>
<keyword evidence="4" id="KW-0411">Iron-sulfur</keyword>
<comment type="caution">
    <text evidence="6">The sequence shown here is derived from an EMBL/GenBank/DDBJ whole genome shotgun (WGS) entry which is preliminary data.</text>
</comment>
<evidence type="ECO:0000256" key="4">
    <source>
        <dbReference type="ARBA" id="ARBA00023014"/>
    </source>
</evidence>
<dbReference type="PANTHER" id="PTHR30002:SF4">
    <property type="entry name" value="EPOXYQUEUOSINE REDUCTASE"/>
    <property type="match status" value="1"/>
</dbReference>
<dbReference type="SUPFAM" id="SSF54862">
    <property type="entry name" value="4Fe-4S ferredoxins"/>
    <property type="match status" value="1"/>
</dbReference>
<gene>
    <name evidence="6" type="ORF">IPN02_15035</name>
</gene>
<proteinExistence type="predicted"/>
<dbReference type="PANTHER" id="PTHR30002">
    <property type="entry name" value="EPOXYQUEUOSINE REDUCTASE"/>
    <property type="match status" value="1"/>
</dbReference>
<accession>A0A936NFN2</accession>
<dbReference type="GO" id="GO:0046872">
    <property type="term" value="F:metal ion binding"/>
    <property type="evidence" value="ECO:0007669"/>
    <property type="project" value="UniProtKB-KW"/>
</dbReference>
<keyword evidence="3" id="KW-0408">Iron</keyword>
<dbReference type="InterPro" id="IPR017896">
    <property type="entry name" value="4Fe4S_Fe-S-bd"/>
</dbReference>
<name>A0A936NFN2_9ACTN</name>
<feature type="domain" description="4Fe-4S ferredoxin-type" evidence="5">
    <location>
        <begin position="202"/>
        <end position="234"/>
    </location>
</feature>
<evidence type="ECO:0000313" key="6">
    <source>
        <dbReference type="EMBL" id="MBK9298116.1"/>
    </source>
</evidence>
<dbReference type="Gene3D" id="3.30.70.20">
    <property type="match status" value="1"/>
</dbReference>